<evidence type="ECO:0000256" key="6">
    <source>
        <dbReference type="ARBA" id="ARBA00023136"/>
    </source>
</evidence>
<keyword evidence="5 8" id="KW-1133">Transmembrane helix</keyword>
<proteinExistence type="predicted"/>
<keyword evidence="11" id="KW-1185">Reference proteome</keyword>
<evidence type="ECO:0000313" key="10">
    <source>
        <dbReference type="EMBL" id="SDW17966.1"/>
    </source>
</evidence>
<dbReference type="AlphaFoldDB" id="A0A1H2RES3"/>
<dbReference type="STRING" id="1073328.SAMN05216294_1969"/>
<gene>
    <name evidence="10" type="ORF">SAMN04487892_0618</name>
</gene>
<dbReference type="GO" id="GO:0016117">
    <property type="term" value="P:carotenoid biosynthetic process"/>
    <property type="evidence" value="ECO:0007669"/>
    <property type="project" value="UniProtKB-KW"/>
</dbReference>
<keyword evidence="3 8" id="KW-0812">Transmembrane</keyword>
<name>A0A1H2RES3_9FLAO</name>
<evidence type="ECO:0000256" key="7">
    <source>
        <dbReference type="ARBA" id="ARBA00023235"/>
    </source>
</evidence>
<dbReference type="GO" id="GO:0016020">
    <property type="term" value="C:membrane"/>
    <property type="evidence" value="ECO:0007669"/>
    <property type="project" value="UniProtKB-SubCell"/>
</dbReference>
<feature type="transmembrane region" description="Helical" evidence="8">
    <location>
        <begin position="34"/>
        <end position="52"/>
    </location>
</feature>
<keyword evidence="6 8" id="KW-0472">Membrane</keyword>
<evidence type="ECO:0000256" key="8">
    <source>
        <dbReference type="SAM" id="Phobius"/>
    </source>
</evidence>
<dbReference type="Pfam" id="PF18916">
    <property type="entry name" value="Lycopene_cyc"/>
    <property type="match status" value="1"/>
</dbReference>
<dbReference type="InterPro" id="IPR036259">
    <property type="entry name" value="MFS_trans_sf"/>
</dbReference>
<dbReference type="OrthoDB" id="326714at2"/>
<comment type="pathway">
    <text evidence="2">Carotenoid biosynthesis.</text>
</comment>
<dbReference type="GO" id="GO:0045436">
    <property type="term" value="F:lycopene beta cyclase activity"/>
    <property type="evidence" value="ECO:0007669"/>
    <property type="project" value="UniProtKB-ARBA"/>
</dbReference>
<keyword evidence="4" id="KW-0125">Carotenoid biosynthesis</keyword>
<comment type="subcellular location">
    <subcellularLocation>
        <location evidence="1">Membrane</location>
        <topology evidence="1">Multi-pass membrane protein</topology>
    </subcellularLocation>
</comment>
<evidence type="ECO:0000256" key="1">
    <source>
        <dbReference type="ARBA" id="ARBA00004141"/>
    </source>
</evidence>
<dbReference type="Proteomes" id="UP000199592">
    <property type="component" value="Unassembled WGS sequence"/>
</dbReference>
<protein>
    <recommendedName>
        <fullName evidence="9">Lycopene cyclase domain-containing protein</fullName>
    </recommendedName>
</protein>
<evidence type="ECO:0000259" key="9">
    <source>
        <dbReference type="Pfam" id="PF18916"/>
    </source>
</evidence>
<evidence type="ECO:0000313" key="11">
    <source>
        <dbReference type="Proteomes" id="UP000199592"/>
    </source>
</evidence>
<feature type="transmembrane region" description="Helical" evidence="8">
    <location>
        <begin position="110"/>
        <end position="126"/>
    </location>
</feature>
<dbReference type="EMBL" id="FNMY01000001">
    <property type="protein sequence ID" value="SDW17966.1"/>
    <property type="molecule type" value="Genomic_DNA"/>
</dbReference>
<sequence length="240" mass="27907">MQYVWFIWSLIILALWALLFVLKKGYREEMLKMSLITMPFGLTEPLFVPEYWLPPSLFQLAEKTGFDLESLLFSFAIGGIGTVLYNLIFGRVLSKIPLIERHHKRHNLHLYLLFVPALVFVPMALFTKLNPIYCGVLALLAGGLATLYCRPDLKGKVWVGGFLFTLLYFLYFGSILPFYPQYVDLYWNLDNLTGILVFGIPMEELWFAFTFGMYWSGLYEHLFWRKTVKSETLSIDPNPN</sequence>
<accession>A0A1H2RES3</accession>
<evidence type="ECO:0000256" key="4">
    <source>
        <dbReference type="ARBA" id="ARBA00022746"/>
    </source>
</evidence>
<feature type="transmembrane region" description="Helical" evidence="8">
    <location>
        <begin position="192"/>
        <end position="215"/>
    </location>
</feature>
<evidence type="ECO:0000256" key="3">
    <source>
        <dbReference type="ARBA" id="ARBA00022692"/>
    </source>
</evidence>
<dbReference type="InterPro" id="IPR017825">
    <property type="entry name" value="Lycopene_cyclase_dom"/>
</dbReference>
<reference evidence="11" key="1">
    <citation type="submission" date="2016-10" db="EMBL/GenBank/DDBJ databases">
        <authorList>
            <person name="Varghese N."/>
            <person name="Submissions S."/>
        </authorList>
    </citation>
    <scope>NUCLEOTIDE SEQUENCE [LARGE SCALE GENOMIC DNA]</scope>
    <source>
        <strain evidence="11">DSM 25030</strain>
    </source>
</reference>
<dbReference type="GO" id="GO:0016872">
    <property type="term" value="F:intramolecular lyase activity"/>
    <property type="evidence" value="ECO:0007669"/>
    <property type="project" value="InterPro"/>
</dbReference>
<feature type="transmembrane region" description="Helical" evidence="8">
    <location>
        <begin position="72"/>
        <end position="89"/>
    </location>
</feature>
<evidence type="ECO:0000256" key="5">
    <source>
        <dbReference type="ARBA" id="ARBA00022989"/>
    </source>
</evidence>
<feature type="transmembrane region" description="Helical" evidence="8">
    <location>
        <begin position="132"/>
        <end position="150"/>
    </location>
</feature>
<dbReference type="RefSeq" id="WP_090294881.1">
    <property type="nucleotide sequence ID" value="NZ_FNKI01000002.1"/>
</dbReference>
<feature type="transmembrane region" description="Helical" evidence="8">
    <location>
        <begin position="6"/>
        <end position="22"/>
    </location>
</feature>
<evidence type="ECO:0000256" key="2">
    <source>
        <dbReference type="ARBA" id="ARBA00004829"/>
    </source>
</evidence>
<dbReference type="SUPFAM" id="SSF103473">
    <property type="entry name" value="MFS general substrate transporter"/>
    <property type="match status" value="1"/>
</dbReference>
<organism evidence="10 11">
    <name type="scientific">Flagellimonas zhangzhouensis</name>
    <dbReference type="NCBI Taxonomy" id="1073328"/>
    <lineage>
        <taxon>Bacteria</taxon>
        <taxon>Pseudomonadati</taxon>
        <taxon>Bacteroidota</taxon>
        <taxon>Flavobacteriia</taxon>
        <taxon>Flavobacteriales</taxon>
        <taxon>Flavobacteriaceae</taxon>
        <taxon>Flagellimonas</taxon>
    </lineage>
</organism>
<feature type="domain" description="Lycopene cyclase" evidence="9">
    <location>
        <begin position="130"/>
        <end position="222"/>
    </location>
</feature>
<feature type="transmembrane region" description="Helical" evidence="8">
    <location>
        <begin position="157"/>
        <end position="180"/>
    </location>
</feature>
<keyword evidence="7" id="KW-0413">Isomerase</keyword>